<keyword evidence="1" id="KW-0732">Signal</keyword>
<reference evidence="2" key="1">
    <citation type="submission" date="2021-06" db="EMBL/GenBank/DDBJ databases">
        <title>Bradyrhizobium sp. S2-11-2 Genome sequencing.</title>
        <authorList>
            <person name="Jin L."/>
        </authorList>
    </citation>
    <scope>NUCLEOTIDE SEQUENCE</scope>
    <source>
        <strain evidence="2">S2-11-2</strain>
    </source>
</reference>
<dbReference type="AlphaFoldDB" id="A0A975RTG2"/>
<dbReference type="RefSeq" id="WP_215614613.1">
    <property type="nucleotide sequence ID" value="NZ_CP076135.1"/>
</dbReference>
<evidence type="ECO:0000313" key="2">
    <source>
        <dbReference type="EMBL" id="QWG19064.1"/>
    </source>
</evidence>
<feature type="signal peptide" evidence="1">
    <location>
        <begin position="1"/>
        <end position="24"/>
    </location>
</feature>
<organism evidence="2 3">
    <name type="scientific">Bradyrhizobium sediminis</name>
    <dbReference type="NCBI Taxonomy" id="2840469"/>
    <lineage>
        <taxon>Bacteria</taxon>
        <taxon>Pseudomonadati</taxon>
        <taxon>Pseudomonadota</taxon>
        <taxon>Alphaproteobacteria</taxon>
        <taxon>Hyphomicrobiales</taxon>
        <taxon>Nitrobacteraceae</taxon>
        <taxon>Bradyrhizobium</taxon>
    </lineage>
</organism>
<sequence>MIRVALRKIVPWVAGPFLIVAAHAQPDNAPYELQERCARQAAQTFQKEWGGNAVSTNKAHVVANYESHYSPRFDKCFYLEISTTVPRAALDKTNFNTLRLYDLNENKQYGTFIEAAPLHVCKVQDTPCSSEAEWRVLVKSFMEE</sequence>
<name>A0A975RTG2_9BRAD</name>
<evidence type="ECO:0000313" key="3">
    <source>
        <dbReference type="Proteomes" id="UP000680805"/>
    </source>
</evidence>
<dbReference type="KEGG" id="bsei:KMZ68_04075"/>
<evidence type="ECO:0000256" key="1">
    <source>
        <dbReference type="SAM" id="SignalP"/>
    </source>
</evidence>
<protein>
    <submittedName>
        <fullName evidence="2">Uncharacterized protein</fullName>
    </submittedName>
</protein>
<proteinExistence type="predicted"/>
<dbReference type="Proteomes" id="UP000680805">
    <property type="component" value="Chromosome"/>
</dbReference>
<accession>A0A975RTG2</accession>
<gene>
    <name evidence="2" type="ORF">KMZ68_04075</name>
</gene>
<feature type="chain" id="PRO_5036895077" evidence="1">
    <location>
        <begin position="25"/>
        <end position="144"/>
    </location>
</feature>
<dbReference type="EMBL" id="CP076135">
    <property type="protein sequence ID" value="QWG19064.1"/>
    <property type="molecule type" value="Genomic_DNA"/>
</dbReference>